<gene>
    <name evidence="2" type="ORF">HCU67_09700</name>
</gene>
<sequence length="133" mass="14902">MLERLKTVMSYYSLTPSILADSIGVPRSSISHLLTGRNKPSLDFVLKLIKTYPEINLYWLLNGKGTFPAKTEEPKQEAALPSPTIKKEPIMDVVADLPKSTTPVKLKNDSVKKAIKRIVFFFEDGSFETYGPN</sequence>
<organism evidence="2 3">
    <name type="scientific">Croceivirga thetidis</name>
    <dbReference type="NCBI Taxonomy" id="2721623"/>
    <lineage>
        <taxon>Bacteria</taxon>
        <taxon>Pseudomonadati</taxon>
        <taxon>Bacteroidota</taxon>
        <taxon>Flavobacteriia</taxon>
        <taxon>Flavobacteriales</taxon>
        <taxon>Flavobacteriaceae</taxon>
        <taxon>Croceivirga</taxon>
    </lineage>
</organism>
<dbReference type="InterPro" id="IPR010982">
    <property type="entry name" value="Lambda_DNA-bd_dom_sf"/>
</dbReference>
<dbReference type="CDD" id="cd00093">
    <property type="entry name" value="HTH_XRE"/>
    <property type="match status" value="1"/>
</dbReference>
<protein>
    <submittedName>
        <fullName evidence="2">Helix-turn-helix transcriptional regulator</fullName>
    </submittedName>
</protein>
<proteinExistence type="predicted"/>
<name>A0ABX1GT79_9FLAO</name>
<dbReference type="Gene3D" id="1.10.260.40">
    <property type="entry name" value="lambda repressor-like DNA-binding domains"/>
    <property type="match status" value="1"/>
</dbReference>
<evidence type="ECO:0000313" key="2">
    <source>
        <dbReference type="EMBL" id="NKI32215.1"/>
    </source>
</evidence>
<accession>A0ABX1GT79</accession>
<evidence type="ECO:0000313" key="3">
    <source>
        <dbReference type="Proteomes" id="UP000718451"/>
    </source>
</evidence>
<dbReference type="RefSeq" id="WP_168552432.1">
    <property type="nucleotide sequence ID" value="NZ_JAAWWL010000002.1"/>
</dbReference>
<dbReference type="Proteomes" id="UP000718451">
    <property type="component" value="Unassembled WGS sequence"/>
</dbReference>
<dbReference type="SMART" id="SM00530">
    <property type="entry name" value="HTH_XRE"/>
    <property type="match status" value="1"/>
</dbReference>
<keyword evidence="3" id="KW-1185">Reference proteome</keyword>
<dbReference type="InterPro" id="IPR001387">
    <property type="entry name" value="Cro/C1-type_HTH"/>
</dbReference>
<evidence type="ECO:0000259" key="1">
    <source>
        <dbReference type="PROSITE" id="PS50943"/>
    </source>
</evidence>
<dbReference type="EMBL" id="JAAWWL010000002">
    <property type="protein sequence ID" value="NKI32215.1"/>
    <property type="molecule type" value="Genomic_DNA"/>
</dbReference>
<dbReference type="SUPFAM" id="SSF47413">
    <property type="entry name" value="lambda repressor-like DNA-binding domains"/>
    <property type="match status" value="1"/>
</dbReference>
<feature type="domain" description="HTH cro/C1-type" evidence="1">
    <location>
        <begin position="19"/>
        <end position="60"/>
    </location>
</feature>
<dbReference type="Pfam" id="PF01381">
    <property type="entry name" value="HTH_3"/>
    <property type="match status" value="1"/>
</dbReference>
<comment type="caution">
    <text evidence="2">The sequence shown here is derived from an EMBL/GenBank/DDBJ whole genome shotgun (WGS) entry which is preliminary data.</text>
</comment>
<dbReference type="PROSITE" id="PS50943">
    <property type="entry name" value="HTH_CROC1"/>
    <property type="match status" value="1"/>
</dbReference>
<reference evidence="2 3" key="1">
    <citation type="submission" date="2020-04" db="EMBL/GenBank/DDBJ databases">
        <authorList>
            <person name="Yoon J."/>
        </authorList>
    </citation>
    <scope>NUCLEOTIDE SEQUENCE [LARGE SCALE GENOMIC DNA]</scope>
    <source>
        <strain evidence="2 3">DJ-13</strain>
    </source>
</reference>